<feature type="domain" description="PEP-utilising enzyme mobile" evidence="1">
    <location>
        <begin position="730"/>
        <end position="800"/>
    </location>
</feature>
<name>A0A858RD63_9BACT</name>
<keyword evidence="4" id="KW-1185">Reference proteome</keyword>
<gene>
    <name evidence="3" type="ORF">HHL09_01880</name>
</gene>
<reference evidence="3 4" key="1">
    <citation type="submission" date="2020-04" db="EMBL/GenBank/DDBJ databases">
        <title>Luteolibacter sp. G-1-1-1 isolated from soil.</title>
        <authorList>
            <person name="Dahal R.H."/>
        </authorList>
    </citation>
    <scope>NUCLEOTIDE SEQUENCE [LARGE SCALE GENOMIC DNA]</scope>
    <source>
        <strain evidence="3 4">G-1-1-1</strain>
    </source>
</reference>
<dbReference type="Proteomes" id="UP000501812">
    <property type="component" value="Chromosome"/>
</dbReference>
<accession>A0A858RD63</accession>
<evidence type="ECO:0000313" key="4">
    <source>
        <dbReference type="Proteomes" id="UP000501812"/>
    </source>
</evidence>
<dbReference type="RefSeq" id="WP_169452802.1">
    <property type="nucleotide sequence ID" value="NZ_CP051774.1"/>
</dbReference>
<dbReference type="PANTHER" id="PTHR43615">
    <property type="entry name" value="PHOSPHOENOLPYRUVATE SYNTHASE-RELATED"/>
    <property type="match status" value="1"/>
</dbReference>
<evidence type="ECO:0000259" key="1">
    <source>
        <dbReference type="Pfam" id="PF00391"/>
    </source>
</evidence>
<protein>
    <submittedName>
        <fullName evidence="3">Phosphoenolpyruvate synthase</fullName>
    </submittedName>
</protein>
<feature type="domain" description="Pyruvate phosphate dikinase AMP/ATP-binding" evidence="2">
    <location>
        <begin position="185"/>
        <end position="237"/>
    </location>
</feature>
<dbReference type="InterPro" id="IPR008279">
    <property type="entry name" value="PEP-util_enz_mobile_dom"/>
</dbReference>
<dbReference type="InterPro" id="IPR002192">
    <property type="entry name" value="PPDK_AMP/ATP-bd"/>
</dbReference>
<dbReference type="Gene3D" id="3.30.470.20">
    <property type="entry name" value="ATP-grasp fold, B domain"/>
    <property type="match status" value="2"/>
</dbReference>
<dbReference type="Gene3D" id="3.50.30.10">
    <property type="entry name" value="Phosphohistidine domain"/>
    <property type="match status" value="1"/>
</dbReference>
<evidence type="ECO:0000259" key="2">
    <source>
        <dbReference type="Pfam" id="PF01326"/>
    </source>
</evidence>
<proteinExistence type="predicted"/>
<keyword evidence="3" id="KW-0670">Pyruvate</keyword>
<dbReference type="Pfam" id="PF00391">
    <property type="entry name" value="PEP-utilizers"/>
    <property type="match status" value="1"/>
</dbReference>
<dbReference type="InterPro" id="IPR051549">
    <property type="entry name" value="PEP_Utilizing_Enz"/>
</dbReference>
<dbReference type="Pfam" id="PF01326">
    <property type="entry name" value="PPDK_N"/>
    <property type="match status" value="2"/>
</dbReference>
<dbReference type="Gene3D" id="3.30.1490.20">
    <property type="entry name" value="ATP-grasp fold, A domain"/>
    <property type="match status" value="1"/>
</dbReference>
<dbReference type="EMBL" id="CP051774">
    <property type="protein sequence ID" value="QJE94581.1"/>
    <property type="molecule type" value="Genomic_DNA"/>
</dbReference>
<dbReference type="SUPFAM" id="SSF52009">
    <property type="entry name" value="Phosphohistidine domain"/>
    <property type="match status" value="1"/>
</dbReference>
<evidence type="ECO:0000313" key="3">
    <source>
        <dbReference type="EMBL" id="QJE94581.1"/>
    </source>
</evidence>
<dbReference type="InterPro" id="IPR013815">
    <property type="entry name" value="ATP_grasp_subdomain_1"/>
</dbReference>
<dbReference type="InterPro" id="IPR036637">
    <property type="entry name" value="Phosphohistidine_dom_sf"/>
</dbReference>
<dbReference type="KEGG" id="luo:HHL09_01880"/>
<feature type="domain" description="Pyruvate phosphate dikinase AMP/ATP-binding" evidence="2">
    <location>
        <begin position="54"/>
        <end position="174"/>
    </location>
</feature>
<sequence length="813" mass="89589">MNLLFPGTSSSRFGGKGAALAKLGEAGFDVPAWFAVPPEATWETGDLTNALAQVGEGPFAVRSSATMEDGAGHSFAGQFETFLEVPASEVEQRIRDVRDSSKREAVLTYCRERGLPLPEPPTVLVQRMIQPRCAGVAFSADPVSGQRSVAVVSAVEGTGEKLVSGEVDGEDWRIGSGTASSPGKLLSESEARGIATLAKRCEKHFGRPQDIEWAIDRAGKLWLLQSRPITTLANQADPDDTLRVWDNSNIAESYGGVTTPLTFSFARRIYESVYREFCRLMSVPAERIERSDDVFPQMLGLIRGRTYYNLASWYRVLALLPGFQLNRSFMEQMMGVKEPLPESLVQKIIAESTVSRSADMRALVGTCLGLLRQLRGLDKQIASFQVRLDRALAPPLVPLAQMSGEDLVSHYRDLERKLLKRWDAPLVNDFFAMIFYGVLRSLCTKWAGDNSGTLQNDLLADTGGIISAEPPRRIIRMAKLAKESPGLPALLASPETPEKEKLAALSRHPELSKEFQRYLDEFGDRCLEELKLESPTVRDDATTLLASIGALALRQQLPEESRTEPTKPPAIGNPLKSGIFSYVLRQARERVRSRENLRFERTRLFGRVRSILRELGKRLHADGQLESADDIFYLELGEVLATWEATGTILKLGDLAAQRRAEFAIYQNETPPPDRFETHGPVHRYTVFEETRKQEEAAGNTEGIKGIGACPGKVTGRVRVVLDPRGARLEPREILVALQTDPGWVVLFPAASGLLVERGSLLSHSAIVSRELRLPCIVSLPRITTTLKTGDLVEMDGSTGSVRILESPATSLS</sequence>
<dbReference type="SUPFAM" id="SSF56059">
    <property type="entry name" value="Glutathione synthetase ATP-binding domain-like"/>
    <property type="match status" value="1"/>
</dbReference>
<dbReference type="AlphaFoldDB" id="A0A858RD63"/>
<dbReference type="GO" id="GO:0005524">
    <property type="term" value="F:ATP binding"/>
    <property type="evidence" value="ECO:0007669"/>
    <property type="project" value="InterPro"/>
</dbReference>
<organism evidence="3 4">
    <name type="scientific">Luteolibacter luteus</name>
    <dbReference type="NCBI Taxonomy" id="2728835"/>
    <lineage>
        <taxon>Bacteria</taxon>
        <taxon>Pseudomonadati</taxon>
        <taxon>Verrucomicrobiota</taxon>
        <taxon>Verrucomicrobiia</taxon>
        <taxon>Verrucomicrobiales</taxon>
        <taxon>Verrucomicrobiaceae</taxon>
        <taxon>Luteolibacter</taxon>
    </lineage>
</organism>
<dbReference type="PANTHER" id="PTHR43615:SF1">
    <property type="entry name" value="PPDK_N DOMAIN-CONTAINING PROTEIN"/>
    <property type="match status" value="1"/>
</dbReference>
<dbReference type="GO" id="GO:0016301">
    <property type="term" value="F:kinase activity"/>
    <property type="evidence" value="ECO:0007669"/>
    <property type="project" value="InterPro"/>
</dbReference>